<evidence type="ECO:0000313" key="15">
    <source>
        <dbReference type="EMBL" id="KAK6322055.1"/>
    </source>
</evidence>
<feature type="coiled-coil region" evidence="12">
    <location>
        <begin position="357"/>
        <end position="398"/>
    </location>
</feature>
<dbReference type="GO" id="GO:0070536">
    <property type="term" value="P:protein K63-linked deubiquitination"/>
    <property type="evidence" value="ECO:0007669"/>
    <property type="project" value="TreeGrafter"/>
</dbReference>
<dbReference type="InterPro" id="IPR037518">
    <property type="entry name" value="MPN"/>
</dbReference>
<keyword evidence="4" id="KW-0597">Phosphoprotein</keyword>
<dbReference type="GO" id="GO:0006281">
    <property type="term" value="P:DNA repair"/>
    <property type="evidence" value="ECO:0007669"/>
    <property type="project" value="UniProtKB-KW"/>
</dbReference>
<comment type="similarity">
    <text evidence="2">Belongs to the FAM175 family. Abraxas subfamily.</text>
</comment>
<evidence type="ECO:0000256" key="4">
    <source>
        <dbReference type="ARBA" id="ARBA00022553"/>
    </source>
</evidence>
<evidence type="ECO:0000256" key="1">
    <source>
        <dbReference type="ARBA" id="ARBA00004123"/>
    </source>
</evidence>
<proteinExistence type="inferred from homology"/>
<accession>A0AAN8QZA4</accession>
<evidence type="ECO:0000256" key="13">
    <source>
        <dbReference type="SAM" id="MobiDB-lite"/>
    </source>
</evidence>
<protein>
    <recommendedName>
        <fullName evidence="3">BRCA1-A complex subunit Abraxas 1</fullName>
    </recommendedName>
    <alternativeName>
        <fullName evidence="11">Coiled-coil domain-containing protein 98</fullName>
    </alternativeName>
    <alternativeName>
        <fullName evidence="10">Protein FAM175A</fullName>
    </alternativeName>
</protein>
<dbReference type="GO" id="GO:0031593">
    <property type="term" value="F:polyubiquitin modification-dependent protein binding"/>
    <property type="evidence" value="ECO:0007669"/>
    <property type="project" value="TreeGrafter"/>
</dbReference>
<evidence type="ECO:0000256" key="10">
    <source>
        <dbReference type="ARBA" id="ARBA00030629"/>
    </source>
</evidence>
<keyword evidence="5" id="KW-0227">DNA damage</keyword>
<dbReference type="PROSITE" id="PS50249">
    <property type="entry name" value="MPN"/>
    <property type="match status" value="1"/>
</dbReference>
<evidence type="ECO:0000313" key="16">
    <source>
        <dbReference type="Proteomes" id="UP001356427"/>
    </source>
</evidence>
<dbReference type="GO" id="GO:0008017">
    <property type="term" value="F:microtubule binding"/>
    <property type="evidence" value="ECO:0007669"/>
    <property type="project" value="TreeGrafter"/>
</dbReference>
<evidence type="ECO:0000256" key="12">
    <source>
        <dbReference type="SAM" id="Coils"/>
    </source>
</evidence>
<evidence type="ECO:0000256" key="11">
    <source>
        <dbReference type="ARBA" id="ARBA00030777"/>
    </source>
</evidence>
<dbReference type="CDD" id="cd23523">
    <property type="entry name" value="Abraxas_1"/>
    <property type="match status" value="1"/>
</dbReference>
<dbReference type="InterPro" id="IPR023238">
    <property type="entry name" value="FAM175"/>
</dbReference>
<evidence type="ECO:0000256" key="6">
    <source>
        <dbReference type="ARBA" id="ARBA00022853"/>
    </source>
</evidence>
<organism evidence="15 16">
    <name type="scientific">Coregonus suidteri</name>
    <dbReference type="NCBI Taxonomy" id="861788"/>
    <lineage>
        <taxon>Eukaryota</taxon>
        <taxon>Metazoa</taxon>
        <taxon>Chordata</taxon>
        <taxon>Craniata</taxon>
        <taxon>Vertebrata</taxon>
        <taxon>Euteleostomi</taxon>
        <taxon>Actinopterygii</taxon>
        <taxon>Neopterygii</taxon>
        <taxon>Teleostei</taxon>
        <taxon>Protacanthopterygii</taxon>
        <taxon>Salmoniformes</taxon>
        <taxon>Salmonidae</taxon>
        <taxon>Coregoninae</taxon>
        <taxon>Coregonus</taxon>
    </lineage>
</organism>
<evidence type="ECO:0000256" key="8">
    <source>
        <dbReference type="ARBA" id="ARBA00023204"/>
    </source>
</evidence>
<dbReference type="AlphaFoldDB" id="A0AAN8QZA4"/>
<dbReference type="InterPro" id="IPR023239">
    <property type="entry name" value="BRISC_Abraxas1"/>
</dbReference>
<dbReference type="Pfam" id="PF21125">
    <property type="entry name" value="MPN_2A_DUB_like"/>
    <property type="match status" value="1"/>
</dbReference>
<keyword evidence="8" id="KW-0234">DNA repair</keyword>
<keyword evidence="6" id="KW-0156">Chromatin regulator</keyword>
<feature type="region of interest" description="Disordered" evidence="13">
    <location>
        <begin position="479"/>
        <end position="541"/>
    </location>
</feature>
<evidence type="ECO:0000256" key="3">
    <source>
        <dbReference type="ARBA" id="ARBA00013672"/>
    </source>
</evidence>
<dbReference type="Proteomes" id="UP001356427">
    <property type="component" value="Unassembled WGS sequence"/>
</dbReference>
<dbReference type="PANTHER" id="PTHR31728:SF2">
    <property type="entry name" value="BRCA1-A COMPLEX SUBUNIT ABRAXAS 1"/>
    <property type="match status" value="1"/>
</dbReference>
<reference evidence="15 16" key="1">
    <citation type="submission" date="2021-04" db="EMBL/GenBank/DDBJ databases">
        <authorList>
            <person name="De Guttry C."/>
            <person name="Zahm M."/>
            <person name="Klopp C."/>
            <person name="Cabau C."/>
            <person name="Louis A."/>
            <person name="Berthelot C."/>
            <person name="Parey E."/>
            <person name="Roest Crollius H."/>
            <person name="Montfort J."/>
            <person name="Robinson-Rechavi M."/>
            <person name="Bucao C."/>
            <person name="Bouchez O."/>
            <person name="Gislard M."/>
            <person name="Lluch J."/>
            <person name="Milhes M."/>
            <person name="Lampietro C."/>
            <person name="Lopez Roques C."/>
            <person name="Donnadieu C."/>
            <person name="Braasch I."/>
            <person name="Desvignes T."/>
            <person name="Postlethwait J."/>
            <person name="Bobe J."/>
            <person name="Wedekind C."/>
            <person name="Guiguen Y."/>
        </authorList>
    </citation>
    <scope>NUCLEOTIDE SEQUENCE [LARGE SCALE GENOMIC DNA]</scope>
    <source>
        <strain evidence="15">Cs_M1</strain>
        <tissue evidence="15">Blood</tissue>
    </source>
</reference>
<evidence type="ECO:0000256" key="7">
    <source>
        <dbReference type="ARBA" id="ARBA00023054"/>
    </source>
</evidence>
<comment type="caution">
    <text evidence="15">The sequence shown here is derived from an EMBL/GenBank/DDBJ whole genome shotgun (WGS) entry which is preliminary data.</text>
</comment>
<dbReference type="PRINTS" id="PR02051">
    <property type="entry name" value="PROTEINF175"/>
</dbReference>
<evidence type="ECO:0000256" key="9">
    <source>
        <dbReference type="ARBA" id="ARBA00023242"/>
    </source>
</evidence>
<name>A0AAN8QZA4_9TELE</name>
<feature type="compositionally biased region" description="Polar residues" evidence="13">
    <location>
        <begin position="526"/>
        <end position="541"/>
    </location>
</feature>
<dbReference type="EMBL" id="JAGTTL010000005">
    <property type="protein sequence ID" value="KAK6322055.1"/>
    <property type="molecule type" value="Genomic_DNA"/>
</dbReference>
<keyword evidence="9" id="KW-0539">Nucleus</keyword>
<keyword evidence="7 12" id="KW-0175">Coiled coil</keyword>
<dbReference type="GO" id="GO:0008608">
    <property type="term" value="P:attachment of spindle microtubules to kinetochore"/>
    <property type="evidence" value="ECO:0007669"/>
    <property type="project" value="TreeGrafter"/>
</dbReference>
<sequence>MYLHISVRERLLYEMRMCINSIRLCTPKQCNFLELCQSVKSIKLSALCSYQIIVFGTEKCIEIRCLIDEKISRMSVQFHLVSSSPTTRDWTSSHYHIWWWENVLNGCFSFIAAVTCLGYHFCLCGNTFDVVFLTKRIMADSNSSIRVSGFVLGSLMFQHFNSDSDVEGLILGESKAEERSNITDSQIDNIQFEHTINIQKHISCRKLNSFYNRIGEVNQDEIRHILSNYKEENVIGWYKQRRNTDQQMTFREQVVHENLKSALSNHELIFLLLTPSEITTTGSTHKLEYAVYRSHGSQYCSVPVLVSNLGLLEEQDYWRISASCSSVNYNRAVRKHRSRFFSSDGSLQEVDEINDMNNSLQGELKTACKKVEESERLVEKLLADVSALRRTLNERKQEQREISADGASTPAQPQENVLLCEAIKTLFPGASLLQTQALNFQGFPLPEFCCSTDHGIDIATTLPLILSHTLPKARKGRLGRVGGTSWRKRPARESSEVAKRRKGMLEETEGSLSVSGSETEEDLIPANQNLNNLDVSNSPVF</sequence>
<dbReference type="PRINTS" id="PR02052">
    <property type="entry name" value="ABRAXAS"/>
</dbReference>
<gene>
    <name evidence="15" type="ORF">J4Q44_G00068470</name>
</gene>
<dbReference type="GO" id="GO:0006325">
    <property type="term" value="P:chromatin organization"/>
    <property type="evidence" value="ECO:0007669"/>
    <property type="project" value="UniProtKB-KW"/>
</dbReference>
<dbReference type="GO" id="GO:0005634">
    <property type="term" value="C:nucleus"/>
    <property type="evidence" value="ECO:0007669"/>
    <property type="project" value="UniProtKB-SubCell"/>
</dbReference>
<evidence type="ECO:0000256" key="2">
    <source>
        <dbReference type="ARBA" id="ARBA00007890"/>
    </source>
</evidence>
<evidence type="ECO:0000256" key="5">
    <source>
        <dbReference type="ARBA" id="ARBA00022763"/>
    </source>
</evidence>
<feature type="domain" description="MPN" evidence="14">
    <location>
        <begin position="144"/>
        <end position="298"/>
    </location>
</feature>
<dbReference type="PANTHER" id="PTHR31728">
    <property type="entry name" value="ABRAXAS FAMILY MEMBER"/>
    <property type="match status" value="1"/>
</dbReference>
<evidence type="ECO:0000259" key="14">
    <source>
        <dbReference type="PROSITE" id="PS50249"/>
    </source>
</evidence>
<keyword evidence="16" id="KW-1185">Reference proteome</keyword>
<dbReference type="GO" id="GO:0090307">
    <property type="term" value="P:mitotic spindle assembly"/>
    <property type="evidence" value="ECO:0007669"/>
    <property type="project" value="TreeGrafter"/>
</dbReference>
<comment type="subcellular location">
    <subcellularLocation>
        <location evidence="1">Nucleus</location>
    </subcellularLocation>
</comment>